<organism evidence="2 3">
    <name type="scientific">Agrilactobacillus yilanensis</name>
    <dbReference type="NCBI Taxonomy" id="2485997"/>
    <lineage>
        <taxon>Bacteria</taxon>
        <taxon>Bacillati</taxon>
        <taxon>Bacillota</taxon>
        <taxon>Bacilli</taxon>
        <taxon>Lactobacillales</taxon>
        <taxon>Lactobacillaceae</taxon>
        <taxon>Agrilactobacillus</taxon>
    </lineage>
</organism>
<proteinExistence type="predicted"/>
<dbReference type="EMBL" id="JBHTOP010000004">
    <property type="protein sequence ID" value="MFD1671032.1"/>
    <property type="molecule type" value="Genomic_DNA"/>
</dbReference>
<comment type="caution">
    <text evidence="2">The sequence shown here is derived from an EMBL/GenBank/DDBJ whole genome shotgun (WGS) entry which is preliminary data.</text>
</comment>
<dbReference type="RefSeq" id="WP_125715044.1">
    <property type="nucleotide sequence ID" value="NZ_JBHTOP010000004.1"/>
</dbReference>
<evidence type="ECO:0000313" key="3">
    <source>
        <dbReference type="Proteomes" id="UP001597267"/>
    </source>
</evidence>
<gene>
    <name evidence="2" type="ORF">ACFQ5M_02850</name>
</gene>
<feature type="signal peptide" evidence="1">
    <location>
        <begin position="1"/>
        <end position="28"/>
    </location>
</feature>
<reference evidence="3" key="1">
    <citation type="journal article" date="2019" name="Int. J. Syst. Evol. Microbiol.">
        <title>The Global Catalogue of Microorganisms (GCM) 10K type strain sequencing project: providing services to taxonomists for standard genome sequencing and annotation.</title>
        <authorList>
            <consortium name="The Broad Institute Genomics Platform"/>
            <consortium name="The Broad Institute Genome Sequencing Center for Infectious Disease"/>
            <person name="Wu L."/>
            <person name="Ma J."/>
        </authorList>
    </citation>
    <scope>NUCLEOTIDE SEQUENCE [LARGE SCALE GENOMIC DNA]</scope>
    <source>
        <strain evidence="3">CCM 8896</strain>
    </source>
</reference>
<evidence type="ECO:0000256" key="1">
    <source>
        <dbReference type="SAM" id="SignalP"/>
    </source>
</evidence>
<dbReference type="Proteomes" id="UP001597267">
    <property type="component" value="Unassembled WGS sequence"/>
</dbReference>
<name>A0ABW4J7W2_9LACO</name>
<accession>A0ABW4J7W2</accession>
<evidence type="ECO:0000313" key="2">
    <source>
        <dbReference type="EMBL" id="MFD1671032.1"/>
    </source>
</evidence>
<feature type="chain" id="PRO_5046912358" description="Surface layer protein A domain-containing protein" evidence="1">
    <location>
        <begin position="29"/>
        <end position="547"/>
    </location>
</feature>
<sequence>MKNSKIKYAGIAAAALLAVAPIATPVISASSQVGIVQAADDATTSTATPINATGVAVSSFTKNDKTKVDTVATVDIKNNVVTAFYDANGDKISTTATPDGNDVNTPADGAELVLASPITLYNISNGTSANVTTFKLLSDKTINTAVTAGGDTAMSNLSTTSKVTEVALANAKTFVNAKSATAKIYSDLTTTSVTKNTIADDGDTLALAAGKDTDGDIVSYKVGDNQYVKAGDVNVVTLDQLIAKGTIKTTKTTVAYDSDLNNGFVDSTSRYAKNQTLNYTAILIDQDGDSFAYRIKDGTDTYWIKASDVTTDTDTDSDLAITTVPSGQLTVNSAKKAVVVYNDAATTQKSGSTLSTDYAEWGVTRTAKDADGDIVAYDLGNGQWVKASDVTTSDDNNNNNNSGLTIKNTVSGDALYSNYQPLQVYSDAAMTTPYYENGQSKTLMTWCTEWSAFHYATDANGNIKSYDLGGGQWVNANNLTRVATWGGNIVLEAGTTLTNINGQKTGSISASGSYQVFAASYINGKQSLKLGNDSQWVTAANGDYYPA</sequence>
<keyword evidence="3" id="KW-1185">Reference proteome</keyword>
<keyword evidence="1" id="KW-0732">Signal</keyword>
<evidence type="ECO:0008006" key="4">
    <source>
        <dbReference type="Google" id="ProtNLM"/>
    </source>
</evidence>
<protein>
    <recommendedName>
        <fullName evidence="4">Surface layer protein A domain-containing protein</fullName>
    </recommendedName>
</protein>